<dbReference type="SUPFAM" id="SSF48452">
    <property type="entry name" value="TPR-like"/>
    <property type="match status" value="1"/>
</dbReference>
<dbReference type="Pfam" id="PF01061">
    <property type="entry name" value="ABC2_membrane"/>
    <property type="match status" value="2"/>
</dbReference>
<comment type="subcellular location">
    <subcellularLocation>
        <location evidence="1">Membrane</location>
        <topology evidence="1">Multi-pass membrane protein</topology>
    </subcellularLocation>
</comment>
<evidence type="ECO:0000256" key="2">
    <source>
        <dbReference type="ARBA" id="ARBA00005814"/>
    </source>
</evidence>
<dbReference type="InterPro" id="IPR003439">
    <property type="entry name" value="ABC_transporter-like_ATP-bd"/>
</dbReference>
<evidence type="ECO:0000256" key="10">
    <source>
        <dbReference type="PROSITE-ProRule" id="PRU00708"/>
    </source>
</evidence>
<dbReference type="GO" id="GO:0016887">
    <property type="term" value="F:ATP hydrolysis activity"/>
    <property type="evidence" value="ECO:0007669"/>
    <property type="project" value="InterPro"/>
</dbReference>
<name>A0A444ZTP2_ARAHY</name>
<feature type="transmembrane region" description="Helical" evidence="11">
    <location>
        <begin position="1824"/>
        <end position="1846"/>
    </location>
</feature>
<dbReference type="Gene3D" id="3.40.50.300">
    <property type="entry name" value="P-loop containing nucleotide triphosphate hydrolases"/>
    <property type="match status" value="2"/>
</dbReference>
<keyword evidence="7" id="KW-0067">ATP-binding</keyword>
<dbReference type="STRING" id="3818.A0A444ZTP2"/>
<keyword evidence="9 11" id="KW-0472">Membrane</keyword>
<evidence type="ECO:0000256" key="6">
    <source>
        <dbReference type="ARBA" id="ARBA00022741"/>
    </source>
</evidence>
<evidence type="ECO:0000313" key="14">
    <source>
        <dbReference type="Proteomes" id="UP000289738"/>
    </source>
</evidence>
<feature type="repeat" description="PPR" evidence="10">
    <location>
        <begin position="1196"/>
        <end position="1231"/>
    </location>
</feature>
<dbReference type="InterPro" id="IPR017871">
    <property type="entry name" value="ABC_transporter-like_CS"/>
</dbReference>
<dbReference type="Pfam" id="PF19055">
    <property type="entry name" value="ABC2_membrane_7"/>
    <property type="match status" value="1"/>
</dbReference>
<dbReference type="InterPro" id="IPR011990">
    <property type="entry name" value="TPR-like_helical_dom_sf"/>
</dbReference>
<dbReference type="GO" id="GO:0016020">
    <property type="term" value="C:membrane"/>
    <property type="evidence" value="ECO:0007669"/>
    <property type="project" value="UniProtKB-SubCell"/>
</dbReference>
<feature type="transmembrane region" description="Helical" evidence="11">
    <location>
        <begin position="1747"/>
        <end position="1765"/>
    </location>
</feature>
<dbReference type="InterPro" id="IPR043926">
    <property type="entry name" value="ABCG_dom"/>
</dbReference>
<dbReference type="InterPro" id="IPR013525">
    <property type="entry name" value="ABC2_TM"/>
</dbReference>
<dbReference type="SMART" id="SM00382">
    <property type="entry name" value="AAA"/>
    <property type="match status" value="1"/>
</dbReference>
<evidence type="ECO:0000256" key="11">
    <source>
        <dbReference type="SAM" id="Phobius"/>
    </source>
</evidence>
<feature type="transmembrane region" description="Helical" evidence="11">
    <location>
        <begin position="1785"/>
        <end position="1815"/>
    </location>
</feature>
<dbReference type="PANTHER" id="PTHR48042">
    <property type="entry name" value="ABC TRANSPORTER G FAMILY MEMBER 11"/>
    <property type="match status" value="1"/>
</dbReference>
<dbReference type="Pfam" id="PF13041">
    <property type="entry name" value="PPR_2"/>
    <property type="match status" value="3"/>
</dbReference>
<gene>
    <name evidence="13" type="ORF">Ahy_B03g062240</name>
</gene>
<dbReference type="InterPro" id="IPR027417">
    <property type="entry name" value="P-loop_NTPase"/>
</dbReference>
<evidence type="ECO:0000256" key="5">
    <source>
        <dbReference type="ARBA" id="ARBA00022737"/>
    </source>
</evidence>
<dbReference type="PROSITE" id="PS00211">
    <property type="entry name" value="ABC_TRANSPORTER_1"/>
    <property type="match status" value="1"/>
</dbReference>
<dbReference type="InterPro" id="IPR052215">
    <property type="entry name" value="Plant_ABCG"/>
</dbReference>
<protein>
    <recommendedName>
        <fullName evidence="12">ABC transporter domain-containing protein</fullName>
    </recommendedName>
</protein>
<feature type="repeat" description="PPR" evidence="10">
    <location>
        <begin position="1165"/>
        <end position="1195"/>
    </location>
</feature>
<evidence type="ECO:0000256" key="9">
    <source>
        <dbReference type="ARBA" id="ARBA00023136"/>
    </source>
</evidence>
<dbReference type="Proteomes" id="UP000289738">
    <property type="component" value="Chromosome B03"/>
</dbReference>
<keyword evidence="14" id="KW-1185">Reference proteome</keyword>
<dbReference type="InterPro" id="IPR002885">
    <property type="entry name" value="PPR_rpt"/>
</dbReference>
<dbReference type="PROSITE" id="PS50893">
    <property type="entry name" value="ABC_TRANSPORTER_2"/>
    <property type="match status" value="1"/>
</dbReference>
<feature type="transmembrane region" description="Helical" evidence="11">
    <location>
        <begin position="1852"/>
        <end position="1873"/>
    </location>
</feature>
<accession>A0A444ZTP2</accession>
<dbReference type="SUPFAM" id="SSF52540">
    <property type="entry name" value="P-loop containing nucleoside triphosphate hydrolases"/>
    <property type="match status" value="1"/>
</dbReference>
<keyword evidence="8 11" id="KW-1133">Transmembrane helix</keyword>
<feature type="domain" description="ABC transporter" evidence="12">
    <location>
        <begin position="47"/>
        <end position="369"/>
    </location>
</feature>
<keyword evidence="4 11" id="KW-0812">Transmembrane</keyword>
<proteinExistence type="inferred from homology"/>
<dbReference type="GO" id="GO:0140359">
    <property type="term" value="F:ABC-type transporter activity"/>
    <property type="evidence" value="ECO:0007669"/>
    <property type="project" value="InterPro"/>
</dbReference>
<feature type="transmembrane region" description="Helical" evidence="11">
    <location>
        <begin position="576"/>
        <end position="598"/>
    </location>
</feature>
<feature type="transmembrane region" description="Helical" evidence="11">
    <location>
        <begin position="604"/>
        <end position="627"/>
    </location>
</feature>
<sequence>MSSILQPHASDCELPNNMLPVLLEYETTFEVEAMNEVDHQEEKGVFITWEDLWVTVSDGKNGRKAILQGLKGYAKPGQLLAIMGPSGCGKSTLLDALAAEKEDYNGMPLHLVAFFVFADSSSSTRRCVPFRVPFCQTTKKKLKTSPELSAIIVRALFRRPVFFVYCDVILLLWLGRLGSKSKQTGMILINGRKQALAYGTSAYVTEDDTILTTLTVGEAVYYSAQLQLPDSMSKSEKKERAEFTIREMGLQDAINTRIGGWGSKGISGGQKRRVSICIEILTHPRLLFLDEPTSGLDSAASYYVMSRIASLNKKNGIQMTIIASIHQPSNEIFQLFNNLCLLSSGKTVYFGPVSAANKFFSSNGFPCPSLQNPPDHFVKIINKDFEQEEDPEKGLARGLTTEEAIHILVESYDSSKISHQVHKEISQMKKRDSDAMEKKSHADFLTQCMVLTRRSFVNMYREVGYHWLRLLIYGALALSLGTMFFHIGSSSESIQARASLLVFVVTFLTFITVGAFPSFVEDMKVFERERLNGHYGVTAYTIGNTLSSVPFLLLMSLIPGAVVYYLVGLHQGHKEFIYFTSVLFVSVFLVEGLMMIVASIVPNFLLGIIFGTGILGVMMLDGGFYRLPSDIPKPFWRYPLHYISFHKYAYQGLFKNEFQGLTFTGNNQDGGAMINISGEEILRNLWQVEIGYSKWNDVAILIGMAVTYRLLFLVIIKSFEKVKPIIVTAMNNCPQAKFSQRNHTNATTKPQHCKPTPPPQGVAYCRRPSHSKFAIRHLASLVLQVFNPCSLSPIAVASSSSASVVFVCSAALPSPFVCRSRSRLRSRSLGVHRSRSLAVHRSSSRSSGSHVALLQTLRPTRASTQPSNCSLLSPPFCVIAVLECFIMYSCLLLFCNCWLQLHTTAKRKPILPITLELLLPLTVIDLTPSPPSISRRRCRNELRSHRRYRAALFHHRAATVSALKAPSRSSVPSSPALSLFHLSSLQPCSCPPLAQDLLCSVLGLLASSATAGSKEFRLFTTLLEDLDTPCLRHVIATNISISRRVKSGKPELARHLFDDMPLRTVSTWNTMISGYSQWGCYVEALALASLMHHSCVKLDEVSFSSVLSACSRYGSLVHGKQVHALLLRSGYERFGLVGSALLYFYVQCCGIGEAKVVFEELHGGNDVLWSLMLAGYVQHDNMGEALDMFEKMPDRDVVAWTTLISGYAKREDGRERALDLFWCMRNSGVLPNEVTLCSVVRVCTRLRALWQGKVVHGHCIKEGFAFDNAIGGGLIEFYCDCEAIGDAKRVHESMRGETYLNVTNLLIGCLISAGKIEEAEMIFYRLRETNHVSYNLMIKGYAMIGHFEKSKKLFNQMSLKDLTSLNTMISVYSKNGELDEAVKLFDKIKDEKNPVTWNLMMSGCIQNGQYMKALKIYVKMRRLSVDYSRSTFSVLFRACSSLGSFQQGRLLHGHLTKTPFQANVYVGTALIDFYSKCGRLADAQRSFLSIFSPNVAAWTALINGYAYHGLGSEAILLFHSMLVQGVVPNAATFVGILSACSHAGLVAEGLKIFHSMEELYKVTPSIEHYTCVVDLLGRSGHVREAEEFIRKMPIEADRVIWGALLHACWFWKDMEVGEKAAEKLFSLDPNPTVPLVILSNMYAVLGRWGQKSILRKRLQSVKLRKDPGCSWIELNNIHLFLVEDKTHPYSDVIYATEEDPEKGLARGLTTEESIHILVESNDSSEISHQVHKEIVQIKKKGYHWLRLLIYGALALSLGTMFFDIGSSSESIQVFERKRPNGHYGVTAYTIGNTLSSVPFLLLMSLIPGAVVYYLVGLHQGHQEFIYFTSILFVSVFLVEGLMMIVASIVPNFLLGIILGTGILGVMMLDGGFYRLPSDIP</sequence>
<evidence type="ECO:0000313" key="13">
    <source>
        <dbReference type="EMBL" id="RYR17528.1"/>
    </source>
</evidence>
<dbReference type="Pfam" id="PF20431">
    <property type="entry name" value="E_motif"/>
    <property type="match status" value="1"/>
</dbReference>
<dbReference type="PROSITE" id="PS51375">
    <property type="entry name" value="PPR"/>
    <property type="match status" value="6"/>
</dbReference>
<comment type="caution">
    <text evidence="13">The sequence shown here is derived from an EMBL/GenBank/DDBJ whole genome shotgun (WGS) entry which is preliminary data.</text>
</comment>
<reference evidence="13 14" key="1">
    <citation type="submission" date="2019-01" db="EMBL/GenBank/DDBJ databases">
        <title>Sequencing of cultivated peanut Arachis hypogaea provides insights into genome evolution and oil improvement.</title>
        <authorList>
            <person name="Chen X."/>
        </authorList>
    </citation>
    <scope>NUCLEOTIDE SEQUENCE [LARGE SCALE GENOMIC DNA]</scope>
    <source>
        <strain evidence="14">cv. Fuhuasheng</strain>
        <tissue evidence="13">Leaves</tissue>
    </source>
</reference>
<feature type="transmembrane region" description="Helical" evidence="11">
    <location>
        <begin position="500"/>
        <end position="520"/>
    </location>
</feature>
<keyword evidence="6" id="KW-0547">Nucleotide-binding</keyword>
<dbReference type="InterPro" id="IPR003593">
    <property type="entry name" value="AAA+_ATPase"/>
</dbReference>
<comment type="similarity">
    <text evidence="2">Belongs to the ABC transporter superfamily. ABCG family. Eye pigment precursor importer (TC 3.A.1.204) subfamily.</text>
</comment>
<evidence type="ECO:0000256" key="3">
    <source>
        <dbReference type="ARBA" id="ARBA00022448"/>
    </source>
</evidence>
<dbReference type="FunFam" id="1.25.40.10:FF:001488">
    <property type="entry name" value="pentatricopeptide repeat-containing protein At2g13600-like"/>
    <property type="match status" value="1"/>
</dbReference>
<dbReference type="Pfam" id="PF01535">
    <property type="entry name" value="PPR"/>
    <property type="match status" value="5"/>
</dbReference>
<feature type="repeat" description="PPR" evidence="10">
    <location>
        <begin position="1330"/>
        <end position="1360"/>
    </location>
</feature>
<dbReference type="PANTHER" id="PTHR48042:SF1">
    <property type="entry name" value="ABC TRANSPORTER G FAMILY MEMBER 11-LIKE"/>
    <property type="match status" value="1"/>
</dbReference>
<feature type="transmembrane region" description="Helical" evidence="11">
    <location>
        <begin position="698"/>
        <end position="716"/>
    </location>
</feature>
<feature type="transmembrane region" description="Helical" evidence="11">
    <location>
        <begin position="1632"/>
        <end position="1649"/>
    </location>
</feature>
<evidence type="ECO:0000256" key="8">
    <source>
        <dbReference type="ARBA" id="ARBA00022989"/>
    </source>
</evidence>
<evidence type="ECO:0000259" key="12">
    <source>
        <dbReference type="PROSITE" id="PS50893"/>
    </source>
</evidence>
<dbReference type="Gene3D" id="1.25.40.10">
    <property type="entry name" value="Tetratricopeptide repeat domain"/>
    <property type="match status" value="5"/>
</dbReference>
<keyword evidence="3" id="KW-0813">Transport</keyword>
<evidence type="ECO:0000256" key="1">
    <source>
        <dbReference type="ARBA" id="ARBA00004141"/>
    </source>
</evidence>
<dbReference type="InterPro" id="IPR046848">
    <property type="entry name" value="E_motif"/>
</dbReference>
<feature type="repeat" description="PPR" evidence="10">
    <location>
        <begin position="1361"/>
        <end position="1395"/>
    </location>
</feature>
<dbReference type="NCBIfam" id="TIGR00756">
    <property type="entry name" value="PPR"/>
    <property type="match status" value="6"/>
</dbReference>
<dbReference type="EMBL" id="SDMP01000013">
    <property type="protein sequence ID" value="RYR17528.1"/>
    <property type="molecule type" value="Genomic_DNA"/>
</dbReference>
<keyword evidence="5" id="KW-0677">Repeat</keyword>
<organism evidence="13 14">
    <name type="scientific">Arachis hypogaea</name>
    <name type="common">Peanut</name>
    <dbReference type="NCBI Taxonomy" id="3818"/>
    <lineage>
        <taxon>Eukaryota</taxon>
        <taxon>Viridiplantae</taxon>
        <taxon>Streptophyta</taxon>
        <taxon>Embryophyta</taxon>
        <taxon>Tracheophyta</taxon>
        <taxon>Spermatophyta</taxon>
        <taxon>Magnoliopsida</taxon>
        <taxon>eudicotyledons</taxon>
        <taxon>Gunneridae</taxon>
        <taxon>Pentapetalae</taxon>
        <taxon>rosids</taxon>
        <taxon>fabids</taxon>
        <taxon>Fabales</taxon>
        <taxon>Fabaceae</taxon>
        <taxon>Papilionoideae</taxon>
        <taxon>50 kb inversion clade</taxon>
        <taxon>dalbergioids sensu lato</taxon>
        <taxon>Dalbergieae</taxon>
        <taxon>Pterocarpus clade</taxon>
        <taxon>Arachis</taxon>
    </lineage>
</organism>
<feature type="transmembrane region" description="Helical" evidence="11">
    <location>
        <begin position="540"/>
        <end position="567"/>
    </location>
</feature>
<dbReference type="GO" id="GO:0005524">
    <property type="term" value="F:ATP binding"/>
    <property type="evidence" value="ECO:0007669"/>
    <property type="project" value="UniProtKB-KW"/>
</dbReference>
<feature type="repeat" description="PPR" evidence="10">
    <location>
        <begin position="1494"/>
        <end position="1528"/>
    </location>
</feature>
<evidence type="ECO:0000256" key="4">
    <source>
        <dbReference type="ARBA" id="ARBA00022692"/>
    </source>
</evidence>
<dbReference type="Pfam" id="PF00005">
    <property type="entry name" value="ABC_tran"/>
    <property type="match status" value="2"/>
</dbReference>
<feature type="repeat" description="PPR" evidence="10">
    <location>
        <begin position="1064"/>
        <end position="1098"/>
    </location>
</feature>
<evidence type="ECO:0000256" key="7">
    <source>
        <dbReference type="ARBA" id="ARBA00022840"/>
    </source>
</evidence>
<feature type="transmembrane region" description="Helical" evidence="11">
    <location>
        <begin position="467"/>
        <end position="488"/>
    </location>
</feature>